<reference evidence="2" key="3">
    <citation type="journal article" date="2022" name="bioRxiv">
        <title>A global pangenome for the wheat fungal pathogen Pyrenophora tritici-repentis and prediction of effector protein structural homology.</title>
        <authorList>
            <person name="Moolhuijzen P."/>
            <person name="See P.T."/>
            <person name="Shi G."/>
            <person name="Powell H.R."/>
            <person name="Cockram J."/>
            <person name="Jorgensen L.N."/>
            <person name="Benslimane H."/>
            <person name="Strelkov S.E."/>
            <person name="Turner J."/>
            <person name="Liu Z."/>
            <person name="Moffat C.S."/>
        </authorList>
    </citation>
    <scope>NUCLEOTIDE SEQUENCE</scope>
    <source>
        <strain evidence="2">86-124</strain>
    </source>
</reference>
<keyword evidence="4" id="KW-1185">Reference proteome</keyword>
<dbReference type="AlphaFoldDB" id="A0A2W1EMZ7"/>
<name>A0A2W1EMZ7_9PLEO</name>
<evidence type="ECO:0000313" key="1">
    <source>
        <dbReference type="EMBL" id="KAF7567536.1"/>
    </source>
</evidence>
<dbReference type="OrthoDB" id="3692518at2759"/>
<gene>
    <name evidence="2" type="ORF">Ptr86124_005259</name>
    <name evidence="1" type="ORF">PtrM4_141270</name>
</gene>
<accession>A0A2W1EMZ7</accession>
<evidence type="ECO:0000313" key="2">
    <source>
        <dbReference type="EMBL" id="KAI1515258.1"/>
    </source>
</evidence>
<protein>
    <submittedName>
        <fullName evidence="1">Uncharacterized protein</fullName>
    </submittedName>
</protein>
<evidence type="ECO:0000313" key="4">
    <source>
        <dbReference type="Proteomes" id="UP000249757"/>
    </source>
</evidence>
<dbReference type="EMBL" id="NRDI02000006">
    <property type="protein sequence ID" value="KAI1515258.1"/>
    <property type="molecule type" value="Genomic_DNA"/>
</dbReference>
<sequence>MDSMQPSFGDAFESMLPNELKQAIFKLAAADNSDEINISLSEDDEASLQAPAIDFLLKLKQEYPATIYSHALSFLTGPTMRWVLKSEWEPHRRVLAAFRAKVPLDIRQSIKHLYMPKVTIRGVIDPSTLANKKEDLKFVTLPDGEDYSPYLDSLHKEGLHGNNAGRLIMKDLQGTIMLIPYVFPCLEKFDFSLDMFDCLPPAISHHPLTDSVSRLLRHEIAFNMSLIMIMLTSLRSLRNVNNVDIRIFWGDFFRRNRRFDYSVSKEDEDKLEILFSRELIKHAPAKSITSYAKQQGIYVMGDKVTA</sequence>
<organism evidence="1 3">
    <name type="scientific">Pyrenophora tritici-repentis</name>
    <dbReference type="NCBI Taxonomy" id="45151"/>
    <lineage>
        <taxon>Eukaryota</taxon>
        <taxon>Fungi</taxon>
        <taxon>Dikarya</taxon>
        <taxon>Ascomycota</taxon>
        <taxon>Pezizomycotina</taxon>
        <taxon>Dothideomycetes</taxon>
        <taxon>Pleosporomycetidae</taxon>
        <taxon>Pleosporales</taxon>
        <taxon>Pleosporineae</taxon>
        <taxon>Pleosporaceae</taxon>
        <taxon>Pyrenophora</taxon>
    </lineage>
</organism>
<reference evidence="4" key="4">
    <citation type="journal article" date="2022" name="Microb. Genom.">
        <title>A global pangenome for the wheat fungal pathogen Pyrenophora tritici-repentis and prediction of effector protein structural homology.</title>
        <authorList>
            <person name="Moolhuijzen P.M."/>
            <person name="See P.T."/>
            <person name="Shi G."/>
            <person name="Powell H.R."/>
            <person name="Cockram J."/>
            <person name="Jorgensen L.N."/>
            <person name="Benslimane H."/>
            <person name="Strelkov S.E."/>
            <person name="Turner J."/>
            <person name="Liu Z."/>
            <person name="Moffat C.S."/>
        </authorList>
    </citation>
    <scope>NUCLEOTIDE SEQUENCE [LARGE SCALE GENOMIC DNA]</scope>
</reference>
<reference evidence="2" key="2">
    <citation type="submission" date="2021-05" db="EMBL/GenBank/DDBJ databases">
        <authorList>
            <person name="Moolhuijzen P.M."/>
            <person name="Moffat C.S."/>
        </authorList>
    </citation>
    <scope>NUCLEOTIDE SEQUENCE</scope>
    <source>
        <strain evidence="2">86-124</strain>
    </source>
</reference>
<proteinExistence type="predicted"/>
<evidence type="ECO:0000313" key="3">
    <source>
        <dbReference type="Proteomes" id="UP000245464"/>
    </source>
</evidence>
<dbReference type="EMBL" id="NQIK02000008">
    <property type="protein sequence ID" value="KAF7567536.1"/>
    <property type="molecule type" value="Genomic_DNA"/>
</dbReference>
<dbReference type="OMA" id="FRWVFIS"/>
<dbReference type="Proteomes" id="UP000249757">
    <property type="component" value="Unassembled WGS sequence"/>
</dbReference>
<comment type="caution">
    <text evidence="1">The sequence shown here is derived from an EMBL/GenBank/DDBJ whole genome shotgun (WGS) entry which is preliminary data.</text>
</comment>
<dbReference type="Proteomes" id="UP000245464">
    <property type="component" value="Chromosome 8"/>
</dbReference>
<reference evidence="1" key="1">
    <citation type="journal article" date="2018" name="BMC Genomics">
        <title>Comparative genomics of the wheat fungal pathogen Pyrenophora tritici-repentis reveals chromosomal variations and genome plasticity.</title>
        <authorList>
            <person name="Moolhuijzen P."/>
            <person name="See P.T."/>
            <person name="Hane J.K."/>
            <person name="Shi G."/>
            <person name="Liu Z."/>
            <person name="Oliver R.P."/>
            <person name="Moffat C.S."/>
        </authorList>
    </citation>
    <scope>NUCLEOTIDE SEQUENCE [LARGE SCALE GENOMIC DNA]</scope>
    <source>
        <strain evidence="1">M4</strain>
    </source>
</reference>